<evidence type="ECO:0000256" key="5">
    <source>
        <dbReference type="ARBA" id="ARBA00022741"/>
    </source>
</evidence>
<keyword evidence="3" id="KW-1003">Cell membrane</keyword>
<evidence type="ECO:0000256" key="6">
    <source>
        <dbReference type="ARBA" id="ARBA00022801"/>
    </source>
</evidence>
<dbReference type="Pfam" id="PF05108">
    <property type="entry name" value="T7SS_ESX1_EccB"/>
    <property type="match status" value="1"/>
</dbReference>
<evidence type="ECO:0000256" key="10">
    <source>
        <dbReference type="SAM" id="Phobius"/>
    </source>
</evidence>
<comment type="caution">
    <text evidence="11">The sequence shown here is derived from an EMBL/GenBank/DDBJ whole genome shotgun (WGS) entry which is preliminary data.</text>
</comment>
<dbReference type="EMBL" id="JBHSAY010000006">
    <property type="protein sequence ID" value="MFC4131260.1"/>
    <property type="molecule type" value="Genomic_DNA"/>
</dbReference>
<gene>
    <name evidence="11" type="primary">eccB</name>
    <name evidence="11" type="ORF">ACFOZ4_11665</name>
</gene>
<comment type="similarity">
    <text evidence="2">Belongs to the EccB family.</text>
</comment>
<sequence length="453" mass="46303">MLTRRDQIHARQFLRKRLHTALTAQKPDPLEWSGTRLPGVTLAAVMILVICVAAVGVFGLLNPLGAKSWTSCDRIIVEKETGAAYVCDGVKLYPTANFTSAALLRGVQDPVRVARASLTWPRGAAVGIIDAPPTLPAAADLLGGAWSFCAAADGAATRSVLLPGTAVAGDDLGDSAVVVTDGTAYHLIFGGQRHELRDPDVVRSALAVDATDVVRVDAAWLATLPAGPALTKIVIDGRGGAVASLAGVKVGQLFVATDGTASQRFVARRGGLQPISAVQETLIRATAGDTTPSRPIDQVQLAGVPKVAAMDLPNLGDGSVPPMIPAARSGGVVCQIVADATDARAIVVGAEVPDSGVATVGDGVAVSGTLLADEVAMEPGRGVLVMALASPQATAGPVYLVTETGRRYAVDSADALTLLGYAGAGVVRRPSTLVDRLPQGPVLSRMELAIAAP</sequence>
<dbReference type="InterPro" id="IPR042485">
    <property type="entry name" value="T7SS_EccB_R3"/>
</dbReference>
<keyword evidence="4 10" id="KW-0812">Transmembrane</keyword>
<protein>
    <submittedName>
        <fullName evidence="11">Type VII secretion protein EccB</fullName>
    </submittedName>
</protein>
<keyword evidence="6" id="KW-0378">Hydrolase</keyword>
<evidence type="ECO:0000256" key="1">
    <source>
        <dbReference type="ARBA" id="ARBA00004162"/>
    </source>
</evidence>
<keyword evidence="7" id="KW-0067">ATP-binding</keyword>
<feature type="transmembrane region" description="Helical" evidence="10">
    <location>
        <begin position="40"/>
        <end position="61"/>
    </location>
</feature>
<evidence type="ECO:0000256" key="7">
    <source>
        <dbReference type="ARBA" id="ARBA00022840"/>
    </source>
</evidence>
<dbReference type="PANTHER" id="PTHR40765">
    <property type="entry name" value="ESX-2 SECRETION SYSTEM ATPASE ECCB2"/>
    <property type="match status" value="1"/>
</dbReference>
<keyword evidence="9 10" id="KW-0472">Membrane</keyword>
<comment type="subcellular location">
    <subcellularLocation>
        <location evidence="1">Cell membrane</location>
        <topology evidence="1">Single-pass membrane protein</topology>
    </subcellularLocation>
</comment>
<dbReference type="Gene3D" id="3.30.2390.20">
    <property type="entry name" value="Type VII secretion system EccB, repeat 1 domain"/>
    <property type="match status" value="1"/>
</dbReference>
<dbReference type="PANTHER" id="PTHR40765:SF2">
    <property type="entry name" value="ESX-2 SECRETION SYSTEM ATPASE ECCB2"/>
    <property type="match status" value="1"/>
</dbReference>
<evidence type="ECO:0000256" key="2">
    <source>
        <dbReference type="ARBA" id="ARBA00008149"/>
    </source>
</evidence>
<evidence type="ECO:0000256" key="3">
    <source>
        <dbReference type="ARBA" id="ARBA00022475"/>
    </source>
</evidence>
<dbReference type="Gene3D" id="2.40.50.910">
    <property type="entry name" value="Type VII secretion system EccB, repeat 3 domain"/>
    <property type="match status" value="1"/>
</dbReference>
<keyword evidence="8 10" id="KW-1133">Transmembrane helix</keyword>
<evidence type="ECO:0000256" key="4">
    <source>
        <dbReference type="ARBA" id="ARBA00022692"/>
    </source>
</evidence>
<evidence type="ECO:0000256" key="9">
    <source>
        <dbReference type="ARBA" id="ARBA00023136"/>
    </source>
</evidence>
<keyword evidence="12" id="KW-1185">Reference proteome</keyword>
<proteinExistence type="inferred from homology"/>
<name>A0ABV8LKH8_9ACTN</name>
<accession>A0ABV8LKH8</accession>
<evidence type="ECO:0000256" key="8">
    <source>
        <dbReference type="ARBA" id="ARBA00022989"/>
    </source>
</evidence>
<reference evidence="12" key="1">
    <citation type="journal article" date="2019" name="Int. J. Syst. Evol. Microbiol.">
        <title>The Global Catalogue of Microorganisms (GCM) 10K type strain sequencing project: providing services to taxonomists for standard genome sequencing and annotation.</title>
        <authorList>
            <consortium name="The Broad Institute Genomics Platform"/>
            <consortium name="The Broad Institute Genome Sequencing Center for Infectious Disease"/>
            <person name="Wu L."/>
            <person name="Ma J."/>
        </authorList>
    </citation>
    <scope>NUCLEOTIDE SEQUENCE [LARGE SCALE GENOMIC DNA]</scope>
    <source>
        <strain evidence="12">CGMCC 4.7289</strain>
    </source>
</reference>
<dbReference type="InterPro" id="IPR044857">
    <property type="entry name" value="T7SS_EccB_R1"/>
</dbReference>
<evidence type="ECO:0000313" key="11">
    <source>
        <dbReference type="EMBL" id="MFC4131260.1"/>
    </source>
</evidence>
<dbReference type="InterPro" id="IPR007795">
    <property type="entry name" value="T7SS_EccB"/>
</dbReference>
<organism evidence="11 12">
    <name type="scientific">Hamadaea flava</name>
    <dbReference type="NCBI Taxonomy" id="1742688"/>
    <lineage>
        <taxon>Bacteria</taxon>
        <taxon>Bacillati</taxon>
        <taxon>Actinomycetota</taxon>
        <taxon>Actinomycetes</taxon>
        <taxon>Micromonosporales</taxon>
        <taxon>Micromonosporaceae</taxon>
        <taxon>Hamadaea</taxon>
    </lineage>
</organism>
<keyword evidence="5" id="KW-0547">Nucleotide-binding</keyword>
<dbReference type="Proteomes" id="UP001595816">
    <property type="component" value="Unassembled WGS sequence"/>
</dbReference>
<evidence type="ECO:0000313" key="12">
    <source>
        <dbReference type="Proteomes" id="UP001595816"/>
    </source>
</evidence>
<dbReference type="RefSeq" id="WP_253754625.1">
    <property type="nucleotide sequence ID" value="NZ_JAMZDZ010000001.1"/>
</dbReference>
<dbReference type="NCBIfam" id="TIGR03919">
    <property type="entry name" value="T7SS_EccB"/>
    <property type="match status" value="1"/>
</dbReference>